<reference evidence="1" key="2">
    <citation type="submission" date="2015-06" db="UniProtKB">
        <authorList>
            <consortium name="EnsemblMetazoa"/>
        </authorList>
    </citation>
    <scope>IDENTIFICATION</scope>
</reference>
<dbReference type="EMBL" id="CAQQ02051360">
    <property type="status" value="NOT_ANNOTATED_CDS"/>
    <property type="molecule type" value="Genomic_DNA"/>
</dbReference>
<evidence type="ECO:0000313" key="2">
    <source>
        <dbReference type="Proteomes" id="UP000015102"/>
    </source>
</evidence>
<dbReference type="EnsemblMetazoa" id="MESCA005768-RA">
    <property type="protein sequence ID" value="MESCA005768-PA"/>
    <property type="gene ID" value="MESCA005768"/>
</dbReference>
<dbReference type="AlphaFoldDB" id="T1GQ67"/>
<name>T1GQ67_MEGSC</name>
<evidence type="ECO:0000313" key="1">
    <source>
        <dbReference type="EnsemblMetazoa" id="MESCA005768-PA"/>
    </source>
</evidence>
<dbReference type="EMBL" id="CAQQ02051361">
    <property type="status" value="NOT_ANNOTATED_CDS"/>
    <property type="molecule type" value="Genomic_DNA"/>
</dbReference>
<dbReference type="Proteomes" id="UP000015102">
    <property type="component" value="Unassembled WGS sequence"/>
</dbReference>
<protein>
    <submittedName>
        <fullName evidence="1">Uncharacterized protein</fullName>
    </submittedName>
</protein>
<proteinExistence type="predicted"/>
<accession>T1GQ67</accession>
<organism evidence="1 2">
    <name type="scientific">Megaselia scalaris</name>
    <name type="common">Humpbacked fly</name>
    <name type="synonym">Phora scalaris</name>
    <dbReference type="NCBI Taxonomy" id="36166"/>
    <lineage>
        <taxon>Eukaryota</taxon>
        <taxon>Metazoa</taxon>
        <taxon>Ecdysozoa</taxon>
        <taxon>Arthropoda</taxon>
        <taxon>Hexapoda</taxon>
        <taxon>Insecta</taxon>
        <taxon>Pterygota</taxon>
        <taxon>Neoptera</taxon>
        <taxon>Endopterygota</taxon>
        <taxon>Diptera</taxon>
        <taxon>Brachycera</taxon>
        <taxon>Muscomorpha</taxon>
        <taxon>Platypezoidea</taxon>
        <taxon>Phoridae</taxon>
        <taxon>Megaseliini</taxon>
        <taxon>Megaselia</taxon>
    </lineage>
</organism>
<sequence length="78" mass="8464">MCANSSVNFSRFYSISTRFVEYTHGGLLNTLIASIFKLLSPGVAEPFLASSSAIIILYFHMPPGASIVLNLRELAIAL</sequence>
<reference evidence="2" key="1">
    <citation type="submission" date="2013-02" db="EMBL/GenBank/DDBJ databases">
        <authorList>
            <person name="Hughes D."/>
        </authorList>
    </citation>
    <scope>NUCLEOTIDE SEQUENCE</scope>
    <source>
        <strain>Durham</strain>
        <strain evidence="2">NC isolate 2 -- Noor lab</strain>
    </source>
</reference>
<dbReference type="HOGENOM" id="CLU_2624815_0_0_1"/>
<keyword evidence="2" id="KW-1185">Reference proteome</keyword>